<dbReference type="AlphaFoldDB" id="A0A9W8Q2S1"/>
<keyword evidence="3" id="KW-1185">Reference proteome</keyword>
<accession>A0A9W8Q2S1</accession>
<dbReference type="InterPro" id="IPR001506">
    <property type="entry name" value="Peptidase_M12A"/>
</dbReference>
<dbReference type="OrthoDB" id="291007at2759"/>
<dbReference type="Proteomes" id="UP001152130">
    <property type="component" value="Unassembled WGS sequence"/>
</dbReference>
<dbReference type="Pfam" id="PF01400">
    <property type="entry name" value="Astacin"/>
    <property type="match status" value="1"/>
</dbReference>
<dbReference type="Gene3D" id="3.40.390.10">
    <property type="entry name" value="Collagenase (Catalytic Domain)"/>
    <property type="match status" value="1"/>
</dbReference>
<evidence type="ECO:0000313" key="3">
    <source>
        <dbReference type="Proteomes" id="UP001152130"/>
    </source>
</evidence>
<dbReference type="SMART" id="SM00235">
    <property type="entry name" value="ZnMc"/>
    <property type="match status" value="1"/>
</dbReference>
<sequence length="263" mass="30141">MTDIKLCTQIPLDPELQAWADELSVWENPGNNPHPNGYNTQTHGQHAAAPVKRLWSNNRQVRVRINRGCSDKIKRKIKRYAQEWNNHSGVKFVFVESGDAEVRVNVNRDGPTWSCIGTECLAIPQDQATMTFGWLTDTTQEMEFARVILHEFGHALGFIHEHQSPVAGISWNTERVYAYYADRYGWSTDLVDQNIFSYYHYPHKKASHGDDWRMSSFDSLSIMTYAIPVSLTTNGFFTAPNTRLSRDDKDFVAYLYPPNSAMS</sequence>
<dbReference type="GO" id="GO:0008270">
    <property type="term" value="F:zinc ion binding"/>
    <property type="evidence" value="ECO:0007669"/>
    <property type="project" value="InterPro"/>
</dbReference>
<proteinExistence type="predicted"/>
<dbReference type="GO" id="GO:0006508">
    <property type="term" value="P:proteolysis"/>
    <property type="evidence" value="ECO:0007669"/>
    <property type="project" value="InterPro"/>
</dbReference>
<organism evidence="2 3">
    <name type="scientific">Fusarium irregulare</name>
    <dbReference type="NCBI Taxonomy" id="2494466"/>
    <lineage>
        <taxon>Eukaryota</taxon>
        <taxon>Fungi</taxon>
        <taxon>Dikarya</taxon>
        <taxon>Ascomycota</taxon>
        <taxon>Pezizomycotina</taxon>
        <taxon>Sordariomycetes</taxon>
        <taxon>Hypocreomycetidae</taxon>
        <taxon>Hypocreales</taxon>
        <taxon>Nectriaceae</taxon>
        <taxon>Fusarium</taxon>
        <taxon>Fusarium incarnatum-equiseti species complex</taxon>
    </lineage>
</organism>
<dbReference type="SUPFAM" id="SSF55486">
    <property type="entry name" value="Metalloproteases ('zincins'), catalytic domain"/>
    <property type="match status" value="1"/>
</dbReference>
<gene>
    <name evidence="2" type="ORF">NW766_000881</name>
</gene>
<reference evidence="2" key="1">
    <citation type="submission" date="2022-10" db="EMBL/GenBank/DDBJ databases">
        <title>Fusarium specimens isolated from Avocado Roots.</title>
        <authorList>
            <person name="Stajich J."/>
            <person name="Roper C."/>
            <person name="Heimlech-Rivalta G."/>
        </authorList>
    </citation>
    <scope>NUCLEOTIDE SEQUENCE</scope>
    <source>
        <strain evidence="2">CF00143</strain>
    </source>
</reference>
<comment type="caution">
    <text evidence="2">The sequence shown here is derived from an EMBL/GenBank/DDBJ whole genome shotgun (WGS) entry which is preliminary data.</text>
</comment>
<dbReference type="GO" id="GO:0004222">
    <property type="term" value="F:metalloendopeptidase activity"/>
    <property type="evidence" value="ECO:0007669"/>
    <property type="project" value="InterPro"/>
</dbReference>
<feature type="domain" description="Peptidase metallopeptidase" evidence="1">
    <location>
        <begin position="51"/>
        <end position="201"/>
    </location>
</feature>
<dbReference type="InterPro" id="IPR006026">
    <property type="entry name" value="Peptidase_Metallo"/>
</dbReference>
<dbReference type="EMBL" id="JAPDHF010000001">
    <property type="protein sequence ID" value="KAJ4024641.1"/>
    <property type="molecule type" value="Genomic_DNA"/>
</dbReference>
<dbReference type="InterPro" id="IPR024079">
    <property type="entry name" value="MetalloPept_cat_dom_sf"/>
</dbReference>
<evidence type="ECO:0000259" key="1">
    <source>
        <dbReference type="SMART" id="SM00235"/>
    </source>
</evidence>
<evidence type="ECO:0000313" key="2">
    <source>
        <dbReference type="EMBL" id="KAJ4024641.1"/>
    </source>
</evidence>
<name>A0A9W8Q2S1_9HYPO</name>
<protein>
    <recommendedName>
        <fullName evidence="1">Peptidase metallopeptidase domain-containing protein</fullName>
    </recommendedName>
</protein>